<dbReference type="AlphaFoldDB" id="A0A0C9TBL9"/>
<gene>
    <name evidence="3" type="ORF">PAXINDRAFT_14199</name>
</gene>
<evidence type="ECO:0000259" key="2">
    <source>
        <dbReference type="Pfam" id="PF13352"/>
    </source>
</evidence>
<feature type="compositionally biased region" description="Low complexity" evidence="1">
    <location>
        <begin position="93"/>
        <end position="117"/>
    </location>
</feature>
<dbReference type="Proteomes" id="UP000053647">
    <property type="component" value="Unassembled WGS sequence"/>
</dbReference>
<evidence type="ECO:0000256" key="1">
    <source>
        <dbReference type="SAM" id="MobiDB-lite"/>
    </source>
</evidence>
<feature type="domain" description="DUF4100" evidence="2">
    <location>
        <begin position="124"/>
        <end position="177"/>
    </location>
</feature>
<name>A0A0C9TBL9_PAXIN</name>
<sequence>MTAGILTIACPEGEVELEIEPSTFLSIVDDPEQSHHLYSTDPDFQPYFAKAWASYQADRTAKEKPVESGSTSTVSRSLFTPLGRGNLALQHTPSTAVTSAASTVPPVSSSSSSRPVAANPLPPNQYRYSFALEDETAPKQVLKRVLEASIPVPVKDLFAVSPDFRKQFCDMTTTKRVTAPLVAHASMPTVYMHKLSGRNPGSVAQEYGNWVLKNDNRLIIAHHSLPLRCLEPKVNGTDKMINCVLDSGSEIIAMPQ</sequence>
<dbReference type="HOGENOM" id="CLU_003921_1_0_1"/>
<protein>
    <recommendedName>
        <fullName evidence="2">DUF4100 domain-containing protein</fullName>
    </recommendedName>
</protein>
<organism evidence="3 4">
    <name type="scientific">Paxillus involutus ATCC 200175</name>
    <dbReference type="NCBI Taxonomy" id="664439"/>
    <lineage>
        <taxon>Eukaryota</taxon>
        <taxon>Fungi</taxon>
        <taxon>Dikarya</taxon>
        <taxon>Basidiomycota</taxon>
        <taxon>Agaricomycotina</taxon>
        <taxon>Agaricomycetes</taxon>
        <taxon>Agaricomycetidae</taxon>
        <taxon>Boletales</taxon>
        <taxon>Paxilineae</taxon>
        <taxon>Paxillaceae</taxon>
        <taxon>Paxillus</taxon>
    </lineage>
</organism>
<dbReference type="EMBL" id="KN819357">
    <property type="protein sequence ID" value="KIJ12985.1"/>
    <property type="molecule type" value="Genomic_DNA"/>
</dbReference>
<evidence type="ECO:0000313" key="3">
    <source>
        <dbReference type="EMBL" id="KIJ12985.1"/>
    </source>
</evidence>
<dbReference type="OrthoDB" id="2684738at2759"/>
<evidence type="ECO:0000313" key="4">
    <source>
        <dbReference type="Proteomes" id="UP000053647"/>
    </source>
</evidence>
<accession>A0A0C9TBL9</accession>
<reference evidence="4" key="2">
    <citation type="submission" date="2015-01" db="EMBL/GenBank/DDBJ databases">
        <title>Evolutionary Origins and Diversification of the Mycorrhizal Mutualists.</title>
        <authorList>
            <consortium name="DOE Joint Genome Institute"/>
            <consortium name="Mycorrhizal Genomics Consortium"/>
            <person name="Kohler A."/>
            <person name="Kuo A."/>
            <person name="Nagy L.G."/>
            <person name="Floudas D."/>
            <person name="Copeland A."/>
            <person name="Barry K.W."/>
            <person name="Cichocki N."/>
            <person name="Veneault-Fourrey C."/>
            <person name="LaButti K."/>
            <person name="Lindquist E.A."/>
            <person name="Lipzen A."/>
            <person name="Lundell T."/>
            <person name="Morin E."/>
            <person name="Murat C."/>
            <person name="Riley R."/>
            <person name="Ohm R."/>
            <person name="Sun H."/>
            <person name="Tunlid A."/>
            <person name="Henrissat B."/>
            <person name="Grigoriev I.V."/>
            <person name="Hibbett D.S."/>
            <person name="Martin F."/>
        </authorList>
    </citation>
    <scope>NUCLEOTIDE SEQUENCE [LARGE SCALE GENOMIC DNA]</scope>
    <source>
        <strain evidence="4">ATCC 200175</strain>
    </source>
</reference>
<keyword evidence="4" id="KW-1185">Reference proteome</keyword>
<proteinExistence type="predicted"/>
<dbReference type="InterPro" id="IPR025165">
    <property type="entry name" value="DUF4100"/>
</dbReference>
<dbReference type="Pfam" id="PF13352">
    <property type="entry name" value="DUF4100"/>
    <property type="match status" value="1"/>
</dbReference>
<feature type="region of interest" description="Disordered" evidence="1">
    <location>
        <begin position="93"/>
        <end position="119"/>
    </location>
</feature>
<reference evidence="3 4" key="1">
    <citation type="submission" date="2014-06" db="EMBL/GenBank/DDBJ databases">
        <authorList>
            <consortium name="DOE Joint Genome Institute"/>
            <person name="Kuo A."/>
            <person name="Kohler A."/>
            <person name="Nagy L.G."/>
            <person name="Floudas D."/>
            <person name="Copeland A."/>
            <person name="Barry K.W."/>
            <person name="Cichocki N."/>
            <person name="Veneault-Fourrey C."/>
            <person name="LaButti K."/>
            <person name="Lindquist E.A."/>
            <person name="Lipzen A."/>
            <person name="Lundell T."/>
            <person name="Morin E."/>
            <person name="Murat C."/>
            <person name="Sun H."/>
            <person name="Tunlid A."/>
            <person name="Henrissat B."/>
            <person name="Grigoriev I.V."/>
            <person name="Hibbett D.S."/>
            <person name="Martin F."/>
            <person name="Nordberg H.P."/>
            <person name="Cantor M.N."/>
            <person name="Hua S.X."/>
        </authorList>
    </citation>
    <scope>NUCLEOTIDE SEQUENCE [LARGE SCALE GENOMIC DNA]</scope>
    <source>
        <strain evidence="3 4">ATCC 200175</strain>
    </source>
</reference>